<organism evidence="1 2">
    <name type="scientific">Tegillarca granosa</name>
    <name type="common">Malaysian cockle</name>
    <name type="synonym">Anadara granosa</name>
    <dbReference type="NCBI Taxonomy" id="220873"/>
    <lineage>
        <taxon>Eukaryota</taxon>
        <taxon>Metazoa</taxon>
        <taxon>Spiralia</taxon>
        <taxon>Lophotrochozoa</taxon>
        <taxon>Mollusca</taxon>
        <taxon>Bivalvia</taxon>
        <taxon>Autobranchia</taxon>
        <taxon>Pteriomorphia</taxon>
        <taxon>Arcoida</taxon>
        <taxon>Arcoidea</taxon>
        <taxon>Arcidae</taxon>
        <taxon>Tegillarca</taxon>
    </lineage>
</organism>
<protein>
    <submittedName>
        <fullName evidence="1">Uncharacterized protein</fullName>
    </submittedName>
</protein>
<gene>
    <name evidence="1" type="ORF">KUTeg_018994</name>
</gene>
<accession>A0ABQ9EB85</accession>
<reference evidence="1 2" key="1">
    <citation type="submission" date="2022-12" db="EMBL/GenBank/DDBJ databases">
        <title>Chromosome-level genome of Tegillarca granosa.</title>
        <authorList>
            <person name="Kim J."/>
        </authorList>
    </citation>
    <scope>NUCLEOTIDE SEQUENCE [LARGE SCALE GENOMIC DNA]</scope>
    <source>
        <strain evidence="1">Teg-2019</strain>
        <tissue evidence="1">Adductor muscle</tissue>
    </source>
</reference>
<dbReference type="Proteomes" id="UP001217089">
    <property type="component" value="Unassembled WGS sequence"/>
</dbReference>
<evidence type="ECO:0000313" key="1">
    <source>
        <dbReference type="EMBL" id="KAJ8302598.1"/>
    </source>
</evidence>
<proteinExistence type="predicted"/>
<sequence length="83" mass="9701">MNNAMHFGMRSREEHANLRWGDVELKGTATGGRYLEFTERAQRLAMGLLEELELSHLKCMKTKETQDVQFQCTCVIQRRDQKV</sequence>
<name>A0ABQ9EB85_TEGGR</name>
<dbReference type="EMBL" id="JARBDR010000917">
    <property type="protein sequence ID" value="KAJ8302598.1"/>
    <property type="molecule type" value="Genomic_DNA"/>
</dbReference>
<keyword evidence="2" id="KW-1185">Reference proteome</keyword>
<comment type="caution">
    <text evidence="1">The sequence shown here is derived from an EMBL/GenBank/DDBJ whole genome shotgun (WGS) entry which is preliminary data.</text>
</comment>
<evidence type="ECO:0000313" key="2">
    <source>
        <dbReference type="Proteomes" id="UP001217089"/>
    </source>
</evidence>